<accession>A0AAU9AWL0</accession>
<dbReference type="Gene3D" id="3.40.50.150">
    <property type="entry name" value="Vaccinia Virus protein VP39"/>
    <property type="match status" value="1"/>
</dbReference>
<evidence type="ECO:0008006" key="3">
    <source>
        <dbReference type="Google" id="ProtNLM"/>
    </source>
</evidence>
<dbReference type="SUPFAM" id="SSF53335">
    <property type="entry name" value="S-adenosyl-L-methionine-dependent methyltransferases"/>
    <property type="match status" value="1"/>
</dbReference>
<gene>
    <name evidence="1" type="ORF">LEN_2519</name>
</gene>
<name>A0AAU9AWL0_LYSEN</name>
<proteinExistence type="predicted"/>
<evidence type="ECO:0000313" key="1">
    <source>
        <dbReference type="EMBL" id="BAV98006.1"/>
    </source>
</evidence>
<dbReference type="Pfam" id="PF13578">
    <property type="entry name" value="Methyltransf_24"/>
    <property type="match status" value="1"/>
</dbReference>
<dbReference type="InterPro" id="IPR029063">
    <property type="entry name" value="SAM-dependent_MTases_sf"/>
</dbReference>
<organism evidence="1 2">
    <name type="scientific">Lysobacter enzymogenes</name>
    <dbReference type="NCBI Taxonomy" id="69"/>
    <lineage>
        <taxon>Bacteria</taxon>
        <taxon>Pseudomonadati</taxon>
        <taxon>Pseudomonadota</taxon>
        <taxon>Gammaproteobacteria</taxon>
        <taxon>Lysobacterales</taxon>
        <taxon>Lysobacteraceae</taxon>
        <taxon>Lysobacter</taxon>
    </lineage>
</organism>
<sequence>MSQAPLSLDRYLQEHYEAVPGMSSAFAARACATLMQVQAGQGWRGDVAEIGAFEGRFLIALALGLQAGERALAIDRFDWPDIHVGLRLSERLRGFGLSERVETICADSRRLRPQRLTGPDGARAIRLFHIDGDHQASSLAQDMALAFACMAPWGVVCLDDMLSPAYPELGIAVAQALQANPHWTVFCVLDREDIAAAAKFLLCRQEYAQPYVDALTQSFPHRVWGMSAQFAQHRALVLSPQPRLTRFNPGGSVDRIQ</sequence>
<dbReference type="EMBL" id="AP014940">
    <property type="protein sequence ID" value="BAV98006.1"/>
    <property type="molecule type" value="Genomic_DNA"/>
</dbReference>
<dbReference type="RefSeq" id="WP_096378393.1">
    <property type="nucleotide sequence ID" value="NZ_AP014940.1"/>
</dbReference>
<evidence type="ECO:0000313" key="2">
    <source>
        <dbReference type="Proteomes" id="UP000218824"/>
    </source>
</evidence>
<reference evidence="1 2" key="1">
    <citation type="journal article" date="2017" name="DNA Res.">
        <title>Complete genome sequence and expression profile of the commercial lytic enzyme producer Lysobacter enzymogenes M497-1.</title>
        <authorList>
            <person name="Takami H."/>
            <person name="Toyoda A."/>
            <person name="Uchiyama I."/>
            <person name="Itoh T."/>
            <person name="Takaki Y."/>
            <person name="Arai W."/>
            <person name="Nishi S."/>
            <person name="Kawai M."/>
            <person name="Shinya K."/>
            <person name="Ikeda H."/>
        </authorList>
    </citation>
    <scope>NUCLEOTIDE SEQUENCE [LARGE SCALE GENOMIC DNA]</scope>
    <source>
        <strain evidence="1 2">M497-1</strain>
    </source>
</reference>
<dbReference type="Proteomes" id="UP000218824">
    <property type="component" value="Chromosome"/>
</dbReference>
<dbReference type="AlphaFoldDB" id="A0AAU9AWL0"/>
<dbReference type="KEGG" id="lem:LEN_2519"/>
<dbReference type="GeneID" id="83064368"/>
<protein>
    <recommendedName>
        <fullName evidence="3">Class I SAM-dependent methyltransferase</fullName>
    </recommendedName>
</protein>